<evidence type="ECO:0000256" key="2">
    <source>
        <dbReference type="ARBA" id="ARBA00022737"/>
    </source>
</evidence>
<evidence type="ECO:0000313" key="6">
    <source>
        <dbReference type="EMBL" id="KAJ6683017.1"/>
    </source>
</evidence>
<organism evidence="6 7">
    <name type="scientific">Salix koriyanagi</name>
    <dbReference type="NCBI Taxonomy" id="2511006"/>
    <lineage>
        <taxon>Eukaryota</taxon>
        <taxon>Viridiplantae</taxon>
        <taxon>Streptophyta</taxon>
        <taxon>Embryophyta</taxon>
        <taxon>Tracheophyta</taxon>
        <taxon>Spermatophyta</taxon>
        <taxon>Magnoliopsida</taxon>
        <taxon>eudicotyledons</taxon>
        <taxon>Gunneridae</taxon>
        <taxon>Pentapetalae</taxon>
        <taxon>rosids</taxon>
        <taxon>fabids</taxon>
        <taxon>Malpighiales</taxon>
        <taxon>Salicaceae</taxon>
        <taxon>Saliceae</taxon>
        <taxon>Salix</taxon>
    </lineage>
</organism>
<protein>
    <submittedName>
        <fullName evidence="6">AMP-ACTIVATED PROTEIN KINASE GAMMA REGULATORY SUBUNIT</fullName>
    </submittedName>
</protein>
<sequence>MELDDVSVCPEVIQGISAPDLEVSRHRISAFLSTHTAYELLPESGVIALDVTLPVKQAFHILYEQGIPMAPLWDFCKGQFVGVLTALDFILILRELGTHGSNL</sequence>
<evidence type="ECO:0000256" key="3">
    <source>
        <dbReference type="ARBA" id="ARBA00023122"/>
    </source>
</evidence>
<dbReference type="Gene3D" id="3.10.580.10">
    <property type="entry name" value="CBS-domain"/>
    <property type="match status" value="1"/>
</dbReference>
<keyword evidence="3 4" id="KW-0129">CBS domain</keyword>
<keyword evidence="7" id="KW-1185">Reference proteome</keyword>
<dbReference type="EMBL" id="JAPFFM010000020">
    <property type="protein sequence ID" value="KAJ6683017.1"/>
    <property type="molecule type" value="Genomic_DNA"/>
</dbReference>
<comment type="similarity">
    <text evidence="1">Belongs to the 5'-AMP-activated protein kinase gamma subunit family.</text>
</comment>
<reference evidence="6" key="2">
    <citation type="journal article" date="2023" name="Int. J. Mol. Sci.">
        <title>De Novo Assembly and Annotation of 11 Diverse Shrub Willow (Salix) Genomes Reveals Novel Gene Organization in Sex-Linked Regions.</title>
        <authorList>
            <person name="Hyden B."/>
            <person name="Feng K."/>
            <person name="Yates T.B."/>
            <person name="Jawdy S."/>
            <person name="Cereghino C."/>
            <person name="Smart L.B."/>
            <person name="Muchero W."/>
        </authorList>
    </citation>
    <scope>NUCLEOTIDE SEQUENCE</scope>
    <source>
        <tissue evidence="6">Shoot tip</tissue>
    </source>
</reference>
<dbReference type="InterPro" id="IPR000644">
    <property type="entry name" value="CBS_dom"/>
</dbReference>
<dbReference type="PANTHER" id="PTHR13780">
    <property type="entry name" value="AMP-ACTIVATED PROTEIN KINASE, GAMMA REGULATORY SUBUNIT"/>
    <property type="match status" value="1"/>
</dbReference>
<reference evidence="6" key="1">
    <citation type="submission" date="2022-11" db="EMBL/GenBank/DDBJ databases">
        <authorList>
            <person name="Hyden B.L."/>
            <person name="Feng K."/>
            <person name="Yates T."/>
            <person name="Jawdy S."/>
            <person name="Smart L.B."/>
            <person name="Muchero W."/>
        </authorList>
    </citation>
    <scope>NUCLEOTIDE SEQUENCE</scope>
    <source>
        <tissue evidence="6">Shoot tip</tissue>
    </source>
</reference>
<dbReference type="PROSITE" id="PS51371">
    <property type="entry name" value="CBS"/>
    <property type="match status" value="1"/>
</dbReference>
<accession>A0A9Q0P7R6</accession>
<feature type="domain" description="CBS" evidence="5">
    <location>
        <begin position="40"/>
        <end position="101"/>
    </location>
</feature>
<evidence type="ECO:0000313" key="7">
    <source>
        <dbReference type="Proteomes" id="UP001151752"/>
    </source>
</evidence>
<comment type="caution">
    <text evidence="6">The sequence shown here is derived from an EMBL/GenBank/DDBJ whole genome shotgun (WGS) entry which is preliminary data.</text>
</comment>
<evidence type="ECO:0000256" key="4">
    <source>
        <dbReference type="PROSITE-ProRule" id="PRU00703"/>
    </source>
</evidence>
<gene>
    <name evidence="6" type="ORF">OIU74_021134</name>
</gene>
<dbReference type="Proteomes" id="UP001151752">
    <property type="component" value="Chromosome 5"/>
</dbReference>
<evidence type="ECO:0000256" key="1">
    <source>
        <dbReference type="ARBA" id="ARBA00006750"/>
    </source>
</evidence>
<evidence type="ECO:0000259" key="5">
    <source>
        <dbReference type="PROSITE" id="PS51371"/>
    </source>
</evidence>
<dbReference type="PANTHER" id="PTHR13780:SF35">
    <property type="entry name" value="LD22662P"/>
    <property type="match status" value="1"/>
</dbReference>
<feature type="non-terminal residue" evidence="6">
    <location>
        <position position="1"/>
    </location>
</feature>
<dbReference type="InterPro" id="IPR046342">
    <property type="entry name" value="CBS_dom_sf"/>
</dbReference>
<dbReference type="SUPFAM" id="SSF54631">
    <property type="entry name" value="CBS-domain pair"/>
    <property type="match status" value="1"/>
</dbReference>
<dbReference type="InterPro" id="IPR050511">
    <property type="entry name" value="AMPK_gamma/SDS23_families"/>
</dbReference>
<keyword evidence="2" id="KW-0677">Repeat</keyword>
<name>A0A9Q0P7R6_9ROSI</name>
<proteinExistence type="inferred from homology"/>
<dbReference type="AlphaFoldDB" id="A0A9Q0P7R6"/>